<dbReference type="VEuPathDB" id="FungiDB:RhiirFUN_018978"/>
<dbReference type="VEuPathDB" id="FungiDB:RhiirA1_429905"/>
<keyword evidence="2" id="KW-1185">Reference proteome</keyword>
<dbReference type="VEuPathDB" id="FungiDB:FUN_020376"/>
<dbReference type="EMBL" id="LLXI01001126">
    <property type="protein sequence ID" value="PKY52043.1"/>
    <property type="molecule type" value="Genomic_DNA"/>
</dbReference>
<name>A0A2I1GZI2_9GLOM</name>
<dbReference type="AlphaFoldDB" id="A0A2I1GZI2"/>
<gene>
    <name evidence="1" type="ORF">RhiirA4_495488</name>
</gene>
<accession>A0A2I1GZI2</accession>
<comment type="caution">
    <text evidence="1">The sequence shown here is derived from an EMBL/GenBank/DDBJ whole genome shotgun (WGS) entry which is preliminary data.</text>
</comment>
<protein>
    <submittedName>
        <fullName evidence="1">Uncharacterized protein</fullName>
    </submittedName>
</protein>
<reference evidence="1 2" key="1">
    <citation type="submission" date="2015-10" db="EMBL/GenBank/DDBJ databases">
        <title>Genome analyses suggest a sexual origin of heterokaryosis in a supposedly ancient asexual fungus.</title>
        <authorList>
            <person name="Ropars J."/>
            <person name="Sedzielewska K."/>
            <person name="Noel J."/>
            <person name="Charron P."/>
            <person name="Farinelli L."/>
            <person name="Marton T."/>
            <person name="Kruger M."/>
            <person name="Pelin A."/>
            <person name="Brachmann A."/>
            <person name="Corradi N."/>
        </authorList>
    </citation>
    <scope>NUCLEOTIDE SEQUENCE [LARGE SCALE GENOMIC DNA]</scope>
    <source>
        <strain evidence="1 2">A4</strain>
    </source>
</reference>
<dbReference type="OrthoDB" id="2474178at2759"/>
<evidence type="ECO:0000313" key="1">
    <source>
        <dbReference type="EMBL" id="PKY52043.1"/>
    </source>
</evidence>
<proteinExistence type="predicted"/>
<sequence>MTSYHSQLKELKDKNDSIRTPLDNKMKLQEDLILTMKDDIIDQDWNSCIKTIEELSDNTKHIHQIMDQQMEVSNKSFSLIETVIDDLNDTRAQLNDTKTQLNNTETRVKILGTFRDYIKLFLIQKVERELGKSEWYEVKNALFEKRVLKRMGLELDERDDVVKKLGGFLFDNYNITMEEFELLLEMRDKSNKAFHDNEKSIEQAKTLLKEQFPDDLQKYKGPLSKVLNVFDKK</sequence>
<dbReference type="Proteomes" id="UP000234323">
    <property type="component" value="Unassembled WGS sequence"/>
</dbReference>
<organism evidence="1 2">
    <name type="scientific">Rhizophagus irregularis</name>
    <dbReference type="NCBI Taxonomy" id="588596"/>
    <lineage>
        <taxon>Eukaryota</taxon>
        <taxon>Fungi</taxon>
        <taxon>Fungi incertae sedis</taxon>
        <taxon>Mucoromycota</taxon>
        <taxon>Glomeromycotina</taxon>
        <taxon>Glomeromycetes</taxon>
        <taxon>Glomerales</taxon>
        <taxon>Glomeraceae</taxon>
        <taxon>Rhizophagus</taxon>
    </lineage>
</organism>
<evidence type="ECO:0000313" key="2">
    <source>
        <dbReference type="Proteomes" id="UP000234323"/>
    </source>
</evidence>